<dbReference type="EMBL" id="GEEE01002206">
    <property type="protein sequence ID" value="JAP61019.1"/>
    <property type="molecule type" value="Transcribed_RNA"/>
</dbReference>
<reference evidence="1" key="1">
    <citation type="submission" date="2016-01" db="EMBL/GenBank/DDBJ databases">
        <title>Reference transcriptome for the parasite Schistocephalus solidus: insights into the molecular evolution of parasitism.</title>
        <authorList>
            <person name="Hebert F.O."/>
            <person name="Grambauer S."/>
            <person name="Barber I."/>
            <person name="Landry C.R."/>
            <person name="Aubin-Horth N."/>
        </authorList>
    </citation>
    <scope>NUCLEOTIDE SEQUENCE</scope>
</reference>
<gene>
    <name evidence="1" type="ORF">TR142698</name>
</gene>
<evidence type="ECO:0000313" key="1">
    <source>
        <dbReference type="EMBL" id="JAP61019.1"/>
    </source>
</evidence>
<sequence length="127" mass="14469">MTRTKHVRVAICGRRCHKRYLFQLRLLNKETSVTTSRSCMLVSGRYSNGMFVTGMFVTECSCDWLMNLGQHHVTQNGLEGWYQTLSPSLWLESSSHHVLTLLSQSLYAMLRSSVHSQAFKLISKPSG</sequence>
<protein>
    <submittedName>
        <fullName evidence="1">Uncharacterized protein</fullName>
    </submittedName>
</protein>
<proteinExistence type="predicted"/>
<organism evidence="1">
    <name type="scientific">Schistocephalus solidus</name>
    <name type="common">Tapeworm</name>
    <dbReference type="NCBI Taxonomy" id="70667"/>
    <lineage>
        <taxon>Eukaryota</taxon>
        <taxon>Metazoa</taxon>
        <taxon>Spiralia</taxon>
        <taxon>Lophotrochozoa</taxon>
        <taxon>Platyhelminthes</taxon>
        <taxon>Cestoda</taxon>
        <taxon>Eucestoda</taxon>
        <taxon>Diphyllobothriidea</taxon>
        <taxon>Diphyllobothriidae</taxon>
        <taxon>Schistocephalus</taxon>
    </lineage>
</organism>
<accession>A0A0V0J5S8</accession>
<name>A0A0V0J5S8_SCHSO</name>
<dbReference type="AlphaFoldDB" id="A0A0V0J5S8"/>